<feature type="region of interest" description="Disordered" evidence="1">
    <location>
        <begin position="1"/>
        <end position="20"/>
    </location>
</feature>
<dbReference type="EMBL" id="DS995731">
    <property type="protein sequence ID" value="EGE04073.1"/>
    <property type="molecule type" value="Genomic_DNA"/>
</dbReference>
<dbReference type="HOGENOM" id="CLU_1361289_0_0_1"/>
<dbReference type="AlphaFoldDB" id="F2PQA5"/>
<organism evidence="2 3">
    <name type="scientific">Trichophyton equinum (strain ATCC MYA-4606 / CBS 127.97)</name>
    <name type="common">Horse ringworm fungus</name>
    <dbReference type="NCBI Taxonomy" id="559882"/>
    <lineage>
        <taxon>Eukaryota</taxon>
        <taxon>Fungi</taxon>
        <taxon>Dikarya</taxon>
        <taxon>Ascomycota</taxon>
        <taxon>Pezizomycotina</taxon>
        <taxon>Eurotiomycetes</taxon>
        <taxon>Eurotiomycetidae</taxon>
        <taxon>Onygenales</taxon>
        <taxon>Arthrodermataceae</taxon>
        <taxon>Trichophyton</taxon>
    </lineage>
</organism>
<dbReference type="OrthoDB" id="2993351at2759"/>
<gene>
    <name evidence="2" type="ORF">TEQG_03105</name>
</gene>
<sequence length="201" mass="22471">MSSTEYGVDSRLSRSSPRKSRAGSAPVIIRLPATGSSFNKVEVLNSLVGSAGYLLRFPHWRTHGIQRQSYSIRKQDLLYEAVVCFLKITWNAQMALVLLSDTAHRTLNDISARFVTFCMTSSIPMVPQKREDGGPGRSLQKEFPRPTSSLDLWEAFRRKYIDVSNDVLKGTGDMDLLQLPVHFINGVEAALQVSLPDFPQV</sequence>
<name>F2PQA5_TRIEC</name>
<dbReference type="Proteomes" id="UP000009169">
    <property type="component" value="Unassembled WGS sequence"/>
</dbReference>
<evidence type="ECO:0000256" key="1">
    <source>
        <dbReference type="SAM" id="MobiDB-lite"/>
    </source>
</evidence>
<accession>F2PQA5</accession>
<dbReference type="VEuPathDB" id="FungiDB:TEQG_03105"/>
<protein>
    <submittedName>
        <fullName evidence="2">Uncharacterized protein</fullName>
    </submittedName>
</protein>
<reference evidence="3" key="1">
    <citation type="journal article" date="2012" name="MBio">
        <title>Comparative genome analysis of Trichophyton rubrum and related dermatophytes reveals candidate genes involved in infection.</title>
        <authorList>
            <person name="Martinez D.A."/>
            <person name="Oliver B.G."/>
            <person name="Graeser Y."/>
            <person name="Goldberg J.M."/>
            <person name="Li W."/>
            <person name="Martinez-Rossi N.M."/>
            <person name="Monod M."/>
            <person name="Shelest E."/>
            <person name="Barton R.C."/>
            <person name="Birch E."/>
            <person name="Brakhage A.A."/>
            <person name="Chen Z."/>
            <person name="Gurr S.J."/>
            <person name="Heiman D."/>
            <person name="Heitman J."/>
            <person name="Kosti I."/>
            <person name="Rossi A."/>
            <person name="Saif S."/>
            <person name="Samalova M."/>
            <person name="Saunders C.W."/>
            <person name="Shea T."/>
            <person name="Summerbell R.C."/>
            <person name="Xu J."/>
            <person name="Young S."/>
            <person name="Zeng Q."/>
            <person name="Birren B.W."/>
            <person name="Cuomo C.A."/>
            <person name="White T.C."/>
        </authorList>
    </citation>
    <scope>NUCLEOTIDE SEQUENCE [LARGE SCALE GENOMIC DNA]</scope>
    <source>
        <strain evidence="3">ATCC MYA-4606 / CBS 127.97</strain>
    </source>
</reference>
<evidence type="ECO:0000313" key="3">
    <source>
        <dbReference type="Proteomes" id="UP000009169"/>
    </source>
</evidence>
<evidence type="ECO:0000313" key="2">
    <source>
        <dbReference type="EMBL" id="EGE04073.1"/>
    </source>
</evidence>
<proteinExistence type="predicted"/>
<keyword evidence="3" id="KW-1185">Reference proteome</keyword>